<evidence type="ECO:0000256" key="4">
    <source>
        <dbReference type="SAM" id="MobiDB-lite"/>
    </source>
</evidence>
<dbReference type="GO" id="GO:0099160">
    <property type="term" value="C:postsynaptic intermediate filament cytoskeleton"/>
    <property type="evidence" value="ECO:0007669"/>
    <property type="project" value="TreeGrafter"/>
</dbReference>
<feature type="domain" description="IF rod" evidence="5">
    <location>
        <begin position="106"/>
        <end position="417"/>
    </location>
</feature>
<dbReference type="GO" id="GO:0005737">
    <property type="term" value="C:cytoplasm"/>
    <property type="evidence" value="ECO:0007669"/>
    <property type="project" value="TreeGrafter"/>
</dbReference>
<dbReference type="GO" id="GO:0005882">
    <property type="term" value="C:intermediate filament"/>
    <property type="evidence" value="ECO:0007669"/>
    <property type="project" value="UniProtKB-KW"/>
</dbReference>
<evidence type="ECO:0000313" key="6">
    <source>
        <dbReference type="EMBL" id="KAK7901850.1"/>
    </source>
</evidence>
<dbReference type="AlphaFoldDB" id="A0AAW0NJF4"/>
<feature type="compositionally biased region" description="Basic and acidic residues" evidence="4">
    <location>
        <begin position="541"/>
        <end position="573"/>
    </location>
</feature>
<dbReference type="GO" id="GO:0030424">
    <property type="term" value="C:axon"/>
    <property type="evidence" value="ECO:0007669"/>
    <property type="project" value="TreeGrafter"/>
</dbReference>
<protein>
    <recommendedName>
        <fullName evidence="5">IF rod domain-containing protein</fullName>
    </recommendedName>
</protein>
<dbReference type="InterPro" id="IPR050405">
    <property type="entry name" value="Intermediate_filament"/>
</dbReference>
<name>A0AAW0NJF4_9GOBI</name>
<dbReference type="Pfam" id="PF00038">
    <property type="entry name" value="Filament"/>
    <property type="match status" value="1"/>
</dbReference>
<dbReference type="SMART" id="SM01391">
    <property type="entry name" value="Filament"/>
    <property type="match status" value="1"/>
</dbReference>
<dbReference type="EMBL" id="JBBPFD010000013">
    <property type="protein sequence ID" value="KAK7901850.1"/>
    <property type="molecule type" value="Genomic_DNA"/>
</dbReference>
<dbReference type="GO" id="GO:0033693">
    <property type="term" value="P:neurofilament bundle assembly"/>
    <property type="evidence" value="ECO:0007669"/>
    <property type="project" value="TreeGrafter"/>
</dbReference>
<keyword evidence="1" id="KW-0403">Intermediate filament</keyword>
<keyword evidence="2 3" id="KW-0175">Coiled coil</keyword>
<keyword evidence="7" id="KW-1185">Reference proteome</keyword>
<feature type="region of interest" description="Disordered" evidence="4">
    <location>
        <begin position="482"/>
        <end position="573"/>
    </location>
</feature>
<evidence type="ECO:0000259" key="5">
    <source>
        <dbReference type="PROSITE" id="PS51842"/>
    </source>
</evidence>
<dbReference type="PANTHER" id="PTHR45652:SF10">
    <property type="entry name" value="NEUROFILAMENT MEDIUM POLYPEPTIDE ISOFORM X1"/>
    <property type="match status" value="1"/>
</dbReference>
<dbReference type="Gene3D" id="1.20.5.1160">
    <property type="entry name" value="Vasodilator-stimulated phosphoprotein"/>
    <property type="match status" value="1"/>
</dbReference>
<dbReference type="GO" id="GO:0005200">
    <property type="term" value="F:structural constituent of cytoskeleton"/>
    <property type="evidence" value="ECO:0007669"/>
    <property type="project" value="TreeGrafter"/>
</dbReference>
<proteinExistence type="predicted"/>
<evidence type="ECO:0000313" key="7">
    <source>
        <dbReference type="Proteomes" id="UP001460270"/>
    </source>
</evidence>
<dbReference type="Gene3D" id="1.20.5.170">
    <property type="match status" value="1"/>
</dbReference>
<dbReference type="PROSITE" id="PS51842">
    <property type="entry name" value="IF_ROD_2"/>
    <property type="match status" value="1"/>
</dbReference>
<feature type="coiled-coil region" evidence="3">
    <location>
        <begin position="329"/>
        <end position="374"/>
    </location>
</feature>
<accession>A0AAW0NJF4</accession>
<feature type="coiled-coil region" evidence="3">
    <location>
        <begin position="117"/>
        <end position="144"/>
    </location>
</feature>
<dbReference type="InterPro" id="IPR039008">
    <property type="entry name" value="IF_rod_dom"/>
</dbReference>
<comment type="caution">
    <text evidence="6">The sequence shown here is derived from an EMBL/GenBank/DDBJ whole genome shotgun (WGS) entry which is preliminary data.</text>
</comment>
<reference evidence="7" key="1">
    <citation type="submission" date="2024-04" db="EMBL/GenBank/DDBJ databases">
        <title>Salinicola lusitanus LLJ914,a marine bacterium isolated from the Okinawa Trough.</title>
        <authorList>
            <person name="Li J."/>
        </authorList>
    </citation>
    <scope>NUCLEOTIDE SEQUENCE [LARGE SCALE GENOMIC DNA]</scope>
</reference>
<sequence>MHKLSLRVRHCCARSSRFLAFPLVSTSDSDYVLRERIRTSIKAHVSTFFNGISHFKSLRTTHTMDPTIPHRRSAHLQQRQSSKRVGMDANRGLELTTAAPSTRMNEKDLLRGLNGRLAGFIDKVHRLEQHNQLLEREIEEIRGRAQSVSCLEEQYGPELRRMRQLVRDITLQKHQIEIEHCNLEEELSGLRKRHEKEAKDRSDAERSVAVIKREIDDAYQAKLQLDKKVKVLVEELHCLKKSHDVEVSGMLEHIQSVDEGYRAREFGSPGVTAALRDIRMQLESHVGRDAQRVEETFTHQFAKLTEAAESKRECLRASQHEINDYRRQLQARDIELESAKGTREALEKQLREAEDRHKHDLLHYQDTIKQLENELINCKFDMSGYLREYQDLLNVKMALDVEILSYRKLLCGEEARLSSVTDSPVSLPYIYHQSPVYTLPSINRPGGPHRRPEPQYKFVEEIITETTREIILSEFEDPEETLVMPKLQCSKRGNKEENDHSKDSGQEDIKQKRDSQQDNLESHGSEGKEESSRIVENGQDVSEKVSEEIEKDLNDASTHLKDNLKEKHTSSDR</sequence>
<evidence type="ECO:0000256" key="2">
    <source>
        <dbReference type="ARBA" id="ARBA00023054"/>
    </source>
</evidence>
<dbReference type="Gene3D" id="1.20.5.500">
    <property type="entry name" value="Single helix bin"/>
    <property type="match status" value="1"/>
</dbReference>
<dbReference type="Proteomes" id="UP001460270">
    <property type="component" value="Unassembled WGS sequence"/>
</dbReference>
<feature type="compositionally biased region" description="Basic and acidic residues" evidence="4">
    <location>
        <begin position="493"/>
        <end position="533"/>
    </location>
</feature>
<organism evidence="6 7">
    <name type="scientific">Mugilogobius chulae</name>
    <name type="common">yellowstripe goby</name>
    <dbReference type="NCBI Taxonomy" id="88201"/>
    <lineage>
        <taxon>Eukaryota</taxon>
        <taxon>Metazoa</taxon>
        <taxon>Chordata</taxon>
        <taxon>Craniata</taxon>
        <taxon>Vertebrata</taxon>
        <taxon>Euteleostomi</taxon>
        <taxon>Actinopterygii</taxon>
        <taxon>Neopterygii</taxon>
        <taxon>Teleostei</taxon>
        <taxon>Neoteleostei</taxon>
        <taxon>Acanthomorphata</taxon>
        <taxon>Gobiaria</taxon>
        <taxon>Gobiiformes</taxon>
        <taxon>Gobioidei</taxon>
        <taxon>Gobiidae</taxon>
        <taxon>Gobionellinae</taxon>
        <taxon>Mugilogobius</taxon>
    </lineage>
</organism>
<evidence type="ECO:0000256" key="1">
    <source>
        <dbReference type="ARBA" id="ARBA00022754"/>
    </source>
</evidence>
<dbReference type="SUPFAM" id="SSF64593">
    <property type="entry name" value="Intermediate filament protein, coiled coil region"/>
    <property type="match status" value="2"/>
</dbReference>
<evidence type="ECO:0000256" key="3">
    <source>
        <dbReference type="SAM" id="Coils"/>
    </source>
</evidence>
<dbReference type="FunFam" id="1.20.5.170:FF:000002">
    <property type="entry name" value="Type I keratin KA11"/>
    <property type="match status" value="1"/>
</dbReference>
<dbReference type="PANTHER" id="PTHR45652">
    <property type="entry name" value="GLIAL FIBRILLARY ACIDIC PROTEIN"/>
    <property type="match status" value="1"/>
</dbReference>
<gene>
    <name evidence="6" type="ORF">WMY93_018619</name>
</gene>